<dbReference type="AlphaFoldDB" id="A0AAV3T766"/>
<keyword evidence="2" id="KW-0813">Transport</keyword>
<dbReference type="Proteomes" id="UP001500420">
    <property type="component" value="Unassembled WGS sequence"/>
</dbReference>
<dbReference type="Gene3D" id="1.10.287.70">
    <property type="match status" value="1"/>
</dbReference>
<evidence type="ECO:0000313" key="3">
    <source>
        <dbReference type="Proteomes" id="UP001500420"/>
    </source>
</evidence>
<feature type="transmembrane region" description="Helical" evidence="1">
    <location>
        <begin position="164"/>
        <end position="185"/>
    </location>
</feature>
<dbReference type="EMBL" id="BAAADV010000001">
    <property type="protein sequence ID" value="GAA0665027.1"/>
    <property type="molecule type" value="Genomic_DNA"/>
</dbReference>
<proteinExistence type="predicted"/>
<accession>A0AAV3T766</accession>
<keyword evidence="2" id="KW-0406">Ion transport</keyword>
<comment type="caution">
    <text evidence="2">The sequence shown here is derived from an EMBL/GenBank/DDBJ whole genome shotgun (WGS) entry which is preliminary data.</text>
</comment>
<evidence type="ECO:0000256" key="1">
    <source>
        <dbReference type="SAM" id="Phobius"/>
    </source>
</evidence>
<name>A0AAV3T766_9EURY</name>
<protein>
    <submittedName>
        <fullName evidence="2">Potassium channel family protein</fullName>
    </submittedName>
</protein>
<keyword evidence="3" id="KW-1185">Reference proteome</keyword>
<organism evidence="2 3">
    <name type="scientific">Natronoarchaeum mannanilyticum</name>
    <dbReference type="NCBI Taxonomy" id="926360"/>
    <lineage>
        <taxon>Archaea</taxon>
        <taxon>Methanobacteriati</taxon>
        <taxon>Methanobacteriota</taxon>
        <taxon>Stenosarchaea group</taxon>
        <taxon>Halobacteria</taxon>
        <taxon>Halobacteriales</taxon>
        <taxon>Natronoarchaeaceae</taxon>
    </lineage>
</organism>
<dbReference type="SUPFAM" id="SSF81324">
    <property type="entry name" value="Voltage-gated potassium channels"/>
    <property type="match status" value="1"/>
</dbReference>
<keyword evidence="1" id="KW-0812">Transmembrane</keyword>
<gene>
    <name evidence="2" type="ORF">GCM10009020_07510</name>
</gene>
<keyword evidence="2" id="KW-0407">Ion channel</keyword>
<dbReference type="GO" id="GO:0034220">
    <property type="term" value="P:monoatomic ion transmembrane transport"/>
    <property type="evidence" value="ECO:0007669"/>
    <property type="project" value="UniProtKB-KW"/>
</dbReference>
<feature type="transmembrane region" description="Helical" evidence="1">
    <location>
        <begin position="30"/>
        <end position="54"/>
    </location>
</feature>
<reference evidence="2 3" key="1">
    <citation type="journal article" date="2019" name="Int. J. Syst. Evol. Microbiol.">
        <title>The Global Catalogue of Microorganisms (GCM) 10K type strain sequencing project: providing services to taxonomists for standard genome sequencing and annotation.</title>
        <authorList>
            <consortium name="The Broad Institute Genomics Platform"/>
            <consortium name="The Broad Institute Genome Sequencing Center for Infectious Disease"/>
            <person name="Wu L."/>
            <person name="Ma J."/>
        </authorList>
    </citation>
    <scope>NUCLEOTIDE SEQUENCE [LARGE SCALE GENOMIC DNA]</scope>
    <source>
        <strain evidence="2 3">JCM 16328</strain>
    </source>
</reference>
<feature type="transmembrane region" description="Helical" evidence="1">
    <location>
        <begin position="83"/>
        <end position="107"/>
    </location>
</feature>
<keyword evidence="1" id="KW-0472">Membrane</keyword>
<sequence length="360" mass="39037">MPHRYAERRSGIGTGQRSGLLSTRNAAMNVALFALGVAVILAATVDLLWTALWVDGGAGPISARLSTATWRGLKAVGSGRRRLLSLAGPLILVVTLFAWIGLLWAGWTVLFGASETALLSTRHGGFPNWVGRGYYVAYTMFTDGNGDYTPHGELWQIASGLTTASGMLFATLSVSYILSVLGAVADKRSFASSVHGLGERSEAFVRSGWNGDDLAQLDLPLNELASDIGRLAEQHKSYPILHYYHSEGGTDASTVAVAVFDDALTLLRFGVPEERRPNEALVKGARSSTSDYLQTLDEAFIEPVDRTPRPPDLDRLRAAGVPTMSDEEFADALDDVDERRRRLLALVEADAWYWPPLDAD</sequence>
<evidence type="ECO:0000313" key="2">
    <source>
        <dbReference type="EMBL" id="GAA0665027.1"/>
    </source>
</evidence>
<keyword evidence="1" id="KW-1133">Transmembrane helix</keyword>